<organism evidence="1">
    <name type="scientific">marine sediment metagenome</name>
    <dbReference type="NCBI Taxonomy" id="412755"/>
    <lineage>
        <taxon>unclassified sequences</taxon>
        <taxon>metagenomes</taxon>
        <taxon>ecological metagenomes</taxon>
    </lineage>
</organism>
<dbReference type="EMBL" id="LAZR01004927">
    <property type="protein sequence ID" value="KKN04386.1"/>
    <property type="molecule type" value="Genomic_DNA"/>
</dbReference>
<sequence>MLKTLDNGTIRLVTQPDHAAVSGYMAAHWGNEEFSKLGYFDNSSEPEQLAAETIFGIAEHDNGWWEWEASPLVSASDKLPKGLTEVLSIPEQGAQRWRIGIRRFEESHPYASLLINFHAYWLYRAQQGEVDEKFLHPLFRGKPYVINEESRPVVSSLIETLNQQQKDLKQRLEKLEGWQKDAIQPSNLQPHVKMLQTLDAISLSLCSDLLPPLSGETKGLGRDEVEFLDIPRRNWDDRVTLQFHPLGEGRIECNPYPFDEDNLVVPVVVTDLKDDTPNEVHQIREYRVPKKIVTFTFQRSK</sequence>
<gene>
    <name evidence="1" type="ORF">LCGC14_1097960</name>
</gene>
<dbReference type="AlphaFoldDB" id="A0A0F9PTK3"/>
<proteinExistence type="predicted"/>
<reference evidence="1" key="1">
    <citation type="journal article" date="2015" name="Nature">
        <title>Complex archaea that bridge the gap between prokaryotes and eukaryotes.</title>
        <authorList>
            <person name="Spang A."/>
            <person name="Saw J.H."/>
            <person name="Jorgensen S.L."/>
            <person name="Zaremba-Niedzwiedzka K."/>
            <person name="Martijn J."/>
            <person name="Lind A.E."/>
            <person name="van Eijk R."/>
            <person name="Schleper C."/>
            <person name="Guy L."/>
            <person name="Ettema T.J."/>
        </authorList>
    </citation>
    <scope>NUCLEOTIDE SEQUENCE</scope>
</reference>
<dbReference type="Pfam" id="PF13030">
    <property type="entry name" value="DUF3891"/>
    <property type="match status" value="1"/>
</dbReference>
<evidence type="ECO:0000313" key="1">
    <source>
        <dbReference type="EMBL" id="KKN04386.1"/>
    </source>
</evidence>
<name>A0A0F9PTK3_9ZZZZ</name>
<accession>A0A0F9PTK3</accession>
<comment type="caution">
    <text evidence="1">The sequence shown here is derived from an EMBL/GenBank/DDBJ whole genome shotgun (WGS) entry which is preliminary data.</text>
</comment>
<protein>
    <recommendedName>
        <fullName evidence="2">DUF3891 family protein</fullName>
    </recommendedName>
</protein>
<dbReference type="InterPro" id="IPR024992">
    <property type="entry name" value="DUF3891"/>
</dbReference>
<evidence type="ECO:0008006" key="2">
    <source>
        <dbReference type="Google" id="ProtNLM"/>
    </source>
</evidence>